<evidence type="ECO:0000256" key="2">
    <source>
        <dbReference type="ARBA" id="ARBA00022884"/>
    </source>
</evidence>
<evidence type="ECO:0000256" key="1">
    <source>
        <dbReference type="ARBA" id="ARBA00022737"/>
    </source>
</evidence>
<accession>A0A0K0FLF1</accession>
<dbReference type="Gene3D" id="3.30.70.330">
    <property type="match status" value="2"/>
</dbReference>
<dbReference type="SUPFAM" id="SSF54928">
    <property type="entry name" value="RNA-binding domain, RBD"/>
    <property type="match status" value="2"/>
</dbReference>
<evidence type="ECO:0000313" key="5">
    <source>
        <dbReference type="Proteomes" id="UP000035680"/>
    </source>
</evidence>
<dbReference type="STRING" id="75913.A0A0K0FLF1"/>
<reference evidence="5" key="1">
    <citation type="submission" date="2014-07" db="EMBL/GenBank/DDBJ databases">
        <authorList>
            <person name="Martin A.A"/>
            <person name="De Silva N."/>
        </authorList>
    </citation>
    <scope>NUCLEOTIDE SEQUENCE</scope>
</reference>
<dbReference type="AlphaFoldDB" id="A0A0K0FLF1"/>
<reference evidence="6" key="2">
    <citation type="submission" date="2015-08" db="UniProtKB">
        <authorList>
            <consortium name="WormBaseParasite"/>
        </authorList>
    </citation>
    <scope>IDENTIFICATION</scope>
</reference>
<dbReference type="InterPro" id="IPR050666">
    <property type="entry name" value="ESRP"/>
</dbReference>
<feature type="domain" description="RRM" evidence="4">
    <location>
        <begin position="1"/>
        <end position="78"/>
    </location>
</feature>
<dbReference type="PANTHER" id="PTHR13976">
    <property type="entry name" value="HETEROGENEOUS NUCLEAR RIBONUCLEOPROTEIN-RELATED"/>
    <property type="match status" value="1"/>
</dbReference>
<dbReference type="InterPro" id="IPR012677">
    <property type="entry name" value="Nucleotide-bd_a/b_plait_sf"/>
</dbReference>
<evidence type="ECO:0000313" key="6">
    <source>
        <dbReference type="WBParaSite" id="SVE_0986600.1"/>
    </source>
</evidence>
<evidence type="ECO:0000259" key="4">
    <source>
        <dbReference type="PROSITE" id="PS50102"/>
    </source>
</evidence>
<dbReference type="InterPro" id="IPR035979">
    <property type="entry name" value="RBD_domain_sf"/>
</dbReference>
<dbReference type="InterPro" id="IPR000504">
    <property type="entry name" value="RRM_dom"/>
</dbReference>
<dbReference type="GO" id="GO:0003723">
    <property type="term" value="F:RNA binding"/>
    <property type="evidence" value="ECO:0007669"/>
    <property type="project" value="UniProtKB-UniRule"/>
</dbReference>
<sequence length="231" mass="26628">MRGLPFNCTKEDVVKFFTNDNLSSGIIENGIILIYKCDGKLSGDAFVIFDSKINFKRALLNHKKSIGPRYIELFKSNLYELNKYLLDVKFNNQFPFLKKDCIRLRGLPFEANIPQIIKFLGESVNLVKQHGIHMILNNKGEPSGEAFIQMISENAAFQATSTLNKKFMVVGKKKRYIEVFQVSFNDVNLIAVPQFLNTIYQPIFPHTPHQNIIKTTYITPSFYTQQEMLNF</sequence>
<name>A0A0K0FLF1_STRVS</name>
<keyword evidence="5" id="KW-1185">Reference proteome</keyword>
<dbReference type="WBParaSite" id="SVE_0986600.1">
    <property type="protein sequence ID" value="SVE_0986600.1"/>
    <property type="gene ID" value="SVE_0986600"/>
</dbReference>
<protein>
    <submittedName>
        <fullName evidence="6">RNA-binding protein sym-2 (inferred by orthology to a C. elegans protein)</fullName>
    </submittedName>
</protein>
<proteinExistence type="predicted"/>
<dbReference type="Proteomes" id="UP000035680">
    <property type="component" value="Unassembled WGS sequence"/>
</dbReference>
<keyword evidence="1" id="KW-0677">Repeat</keyword>
<keyword evidence="2 3" id="KW-0694">RNA-binding</keyword>
<evidence type="ECO:0000256" key="3">
    <source>
        <dbReference type="PROSITE-ProRule" id="PRU00176"/>
    </source>
</evidence>
<dbReference type="PROSITE" id="PS50102">
    <property type="entry name" value="RRM"/>
    <property type="match status" value="1"/>
</dbReference>
<organism evidence="5 6">
    <name type="scientific">Strongyloides venezuelensis</name>
    <name type="common">Threadworm</name>
    <dbReference type="NCBI Taxonomy" id="75913"/>
    <lineage>
        <taxon>Eukaryota</taxon>
        <taxon>Metazoa</taxon>
        <taxon>Ecdysozoa</taxon>
        <taxon>Nematoda</taxon>
        <taxon>Chromadorea</taxon>
        <taxon>Rhabditida</taxon>
        <taxon>Tylenchina</taxon>
        <taxon>Panagrolaimomorpha</taxon>
        <taxon>Strongyloidoidea</taxon>
        <taxon>Strongyloididae</taxon>
        <taxon>Strongyloides</taxon>
    </lineage>
</organism>